<proteinExistence type="predicted"/>
<feature type="domain" description="Clr5" evidence="1">
    <location>
        <begin position="2"/>
        <end position="52"/>
    </location>
</feature>
<keyword evidence="3" id="KW-1185">Reference proteome</keyword>
<dbReference type="Proteomes" id="UP000322873">
    <property type="component" value="Unassembled WGS sequence"/>
</dbReference>
<evidence type="ECO:0000259" key="1">
    <source>
        <dbReference type="Pfam" id="PF14420"/>
    </source>
</evidence>
<reference evidence="2 3" key="1">
    <citation type="submission" date="2019-06" db="EMBL/GenBank/DDBJ databases">
        <title>Genome Sequence of the Brown Rot Fungal Pathogen Monilinia fructicola.</title>
        <authorList>
            <person name="De Miccolis Angelini R.M."/>
            <person name="Landi L."/>
            <person name="Abate D."/>
            <person name="Pollastro S."/>
            <person name="Romanazzi G."/>
            <person name="Faretra F."/>
        </authorList>
    </citation>
    <scope>NUCLEOTIDE SEQUENCE [LARGE SCALE GENOMIC DNA]</scope>
    <source>
        <strain evidence="2 3">Mfrc123</strain>
    </source>
</reference>
<organism evidence="2 3">
    <name type="scientific">Monilinia fructicola</name>
    <name type="common">Brown rot fungus</name>
    <name type="synonym">Ciboria fructicola</name>
    <dbReference type="NCBI Taxonomy" id="38448"/>
    <lineage>
        <taxon>Eukaryota</taxon>
        <taxon>Fungi</taxon>
        <taxon>Dikarya</taxon>
        <taxon>Ascomycota</taxon>
        <taxon>Pezizomycotina</taxon>
        <taxon>Leotiomycetes</taxon>
        <taxon>Helotiales</taxon>
        <taxon>Sclerotiniaceae</taxon>
        <taxon>Monilinia</taxon>
    </lineage>
</organism>
<comment type="caution">
    <text evidence="2">The sequence shown here is derived from an EMBL/GenBank/DDBJ whole genome shotgun (WGS) entry which is preliminary data.</text>
</comment>
<sequence>MQNTFEDHKIEIRHLFLSEHLTVSAIQEIMRKKYSFNASISAYKTKLAEWNMFIPLSNSGRITKHQHLLGNRKRTERIYDISRVISRSVPLTPPSSPPVLKHQNGTVRVKQERAAPCSISLIIHSDHKKSGESFYQDEYIIILAELRGRLRAALGRATEVRDSRRKANSSIKKIESKGGFIVRSRIQQGETLLVQGLSNQIPPHQRTSDTFSVGDFISS</sequence>
<evidence type="ECO:0000313" key="3">
    <source>
        <dbReference type="Proteomes" id="UP000322873"/>
    </source>
</evidence>
<gene>
    <name evidence="2" type="ORF">EYC84_002399</name>
</gene>
<dbReference type="EMBL" id="VICG01000007">
    <property type="protein sequence ID" value="KAA8570065.1"/>
    <property type="molecule type" value="Genomic_DNA"/>
</dbReference>
<dbReference type="InterPro" id="IPR025676">
    <property type="entry name" value="Clr5_dom"/>
</dbReference>
<evidence type="ECO:0000313" key="2">
    <source>
        <dbReference type="EMBL" id="KAA8570065.1"/>
    </source>
</evidence>
<dbReference type="AlphaFoldDB" id="A0A5M9JT32"/>
<dbReference type="Pfam" id="PF14420">
    <property type="entry name" value="Clr5"/>
    <property type="match status" value="1"/>
</dbReference>
<dbReference type="VEuPathDB" id="FungiDB:MFRU_005g02150"/>
<protein>
    <recommendedName>
        <fullName evidence="1">Clr5 domain-containing protein</fullName>
    </recommendedName>
</protein>
<accession>A0A5M9JT32</accession>
<name>A0A5M9JT32_MONFR</name>